<dbReference type="SMART" id="SM00867">
    <property type="entry name" value="YceI"/>
    <property type="match status" value="1"/>
</dbReference>
<proteinExistence type="predicted"/>
<dbReference type="PIRSF" id="PIRSF029811">
    <property type="entry name" value="UCP029811"/>
    <property type="match status" value="1"/>
</dbReference>
<dbReference type="EMBL" id="MABE01000282">
    <property type="protein sequence ID" value="OUS40645.1"/>
    <property type="molecule type" value="Genomic_DNA"/>
</dbReference>
<evidence type="ECO:0000256" key="1">
    <source>
        <dbReference type="SAM" id="SignalP"/>
    </source>
</evidence>
<dbReference type="InterPro" id="IPR036761">
    <property type="entry name" value="TTHA0802/YceI-like_sf"/>
</dbReference>
<reference evidence="4" key="1">
    <citation type="journal article" date="2017" name="Proc. Natl. Acad. Sci. U.S.A.">
        <title>Simulation of Deepwater Horizon oil plume reveals substrate specialization within a complex community of hydrocarbon degraders.</title>
        <authorList>
            <person name="Hu P."/>
            <person name="Dubinsky E.A."/>
            <person name="Probst A.J."/>
            <person name="Wang J."/>
            <person name="Sieber C.M.K."/>
            <person name="Tom L.M."/>
            <person name="Gardinali P."/>
            <person name="Banfield J.F."/>
            <person name="Atlas R.M."/>
            <person name="Andersen G.L."/>
        </authorList>
    </citation>
    <scope>NUCLEOTIDE SEQUENCE [LARGE SCALE GENOMIC DNA]</scope>
</reference>
<dbReference type="Pfam" id="PF04264">
    <property type="entry name" value="YceI"/>
    <property type="match status" value="1"/>
</dbReference>
<evidence type="ECO:0000259" key="2">
    <source>
        <dbReference type="SMART" id="SM00867"/>
    </source>
</evidence>
<feature type="signal peptide" evidence="1">
    <location>
        <begin position="1"/>
        <end position="18"/>
    </location>
</feature>
<accession>A0A1Y5I0Q9</accession>
<dbReference type="InterPro" id="IPR027016">
    <property type="entry name" value="UCP029811"/>
</dbReference>
<keyword evidence="1" id="KW-0732">Signal</keyword>
<feature type="chain" id="PRO_5012328245" description="Lipid/polyisoprenoid-binding YceI-like domain-containing protein" evidence="1">
    <location>
        <begin position="19"/>
        <end position="189"/>
    </location>
</feature>
<dbReference type="Proteomes" id="UP000227088">
    <property type="component" value="Unassembled WGS sequence"/>
</dbReference>
<organism evidence="3 4">
    <name type="scientific">Oleispira antarctica</name>
    <dbReference type="NCBI Taxonomy" id="188908"/>
    <lineage>
        <taxon>Bacteria</taxon>
        <taxon>Pseudomonadati</taxon>
        <taxon>Pseudomonadota</taxon>
        <taxon>Gammaproteobacteria</taxon>
        <taxon>Oceanospirillales</taxon>
        <taxon>Oceanospirillaceae</taxon>
        <taxon>Oleispira</taxon>
    </lineage>
</organism>
<evidence type="ECO:0000313" key="3">
    <source>
        <dbReference type="EMBL" id="OUS40645.1"/>
    </source>
</evidence>
<dbReference type="Gene3D" id="2.40.128.110">
    <property type="entry name" value="Lipid/polyisoprenoid-binding, YceI-like"/>
    <property type="match status" value="1"/>
</dbReference>
<protein>
    <recommendedName>
        <fullName evidence="2">Lipid/polyisoprenoid-binding YceI-like domain-containing protein</fullName>
    </recommendedName>
</protein>
<gene>
    <name evidence="3" type="ORF">A9R00_04925</name>
</gene>
<sequence length="189" mass="20621">MRLITLALALAVSSFSSADWSLLQPSSIHFLTSKNTHITEVHAFKTFTGTINESGYAQLTIDLASVDTRIAIRDERMQEYLFETAKFSQASFAAEIPATVLAQVSAGTQTRYQLKGKISLHGEQSEGQCEVMINPNKDGTITVNTITPMIIDAESFSLVAGINKLQEIAGLKSITRTVPVMFSLTFKAD</sequence>
<evidence type="ECO:0000313" key="4">
    <source>
        <dbReference type="Proteomes" id="UP000227088"/>
    </source>
</evidence>
<dbReference type="InterPro" id="IPR007372">
    <property type="entry name" value="Lipid/polyisoprenoid-bd_YceI"/>
</dbReference>
<name>A0A1Y5I0Q9_OLEAN</name>
<comment type="caution">
    <text evidence="3">The sequence shown here is derived from an EMBL/GenBank/DDBJ whole genome shotgun (WGS) entry which is preliminary data.</text>
</comment>
<feature type="domain" description="Lipid/polyisoprenoid-binding YceI-like" evidence="2">
    <location>
        <begin position="19"/>
        <end position="187"/>
    </location>
</feature>
<dbReference type="PANTHER" id="PTHR34406">
    <property type="entry name" value="PROTEIN YCEI"/>
    <property type="match status" value="1"/>
</dbReference>
<dbReference type="PANTHER" id="PTHR34406:SF1">
    <property type="entry name" value="PROTEIN YCEI"/>
    <property type="match status" value="1"/>
</dbReference>
<dbReference type="AlphaFoldDB" id="A0A1Y5I0Q9"/>
<dbReference type="SUPFAM" id="SSF101874">
    <property type="entry name" value="YceI-like"/>
    <property type="match status" value="1"/>
</dbReference>